<protein>
    <submittedName>
        <fullName evidence="3">Uncharacterized protein</fullName>
    </submittedName>
</protein>
<dbReference type="AlphaFoldDB" id="A0A6P2C5I9"/>
<feature type="compositionally biased region" description="Polar residues" evidence="1">
    <location>
        <begin position="198"/>
        <end position="211"/>
    </location>
</feature>
<feature type="compositionally biased region" description="Low complexity" evidence="1">
    <location>
        <begin position="116"/>
        <end position="153"/>
    </location>
</feature>
<evidence type="ECO:0000256" key="1">
    <source>
        <dbReference type="SAM" id="MobiDB-lite"/>
    </source>
</evidence>
<name>A0A6P2C5I9_9ACTN</name>
<evidence type="ECO:0000256" key="2">
    <source>
        <dbReference type="SAM" id="Phobius"/>
    </source>
</evidence>
<dbReference type="EMBL" id="RPFW01000001">
    <property type="protein sequence ID" value="TVZ06267.1"/>
    <property type="molecule type" value="Genomic_DNA"/>
</dbReference>
<evidence type="ECO:0000313" key="3">
    <source>
        <dbReference type="EMBL" id="TVZ06267.1"/>
    </source>
</evidence>
<keyword evidence="2" id="KW-1133">Transmembrane helix</keyword>
<keyword evidence="4" id="KW-1185">Reference proteome</keyword>
<proteinExistence type="predicted"/>
<gene>
    <name evidence="3" type="ORF">EAS64_02175</name>
</gene>
<feature type="region of interest" description="Disordered" evidence="1">
    <location>
        <begin position="116"/>
        <end position="225"/>
    </location>
</feature>
<accession>A0A6P2C5I9</accession>
<sequence length="225" mass="24322">MSQPLASFQIGSNIQDRLNTAFHSVPKILVFLVILVIGWFVATAAIVIVALGVIAVFNQVGLATAVTRPILYTVLLTCGAIIAIGVGGGLIKPMQARWERMLAAAERETSSQFAAYQQGRTATQGQARQQAQQQAQQQDERQAQQQAQQQDDQPPTVCPQPAGQPPGPRYLQSHGFARGAGYLRSPVFSPGPGYHQSLGHQQNSDQLQETGIQDDPDNYPGGQYM</sequence>
<feature type="transmembrane region" description="Helical" evidence="2">
    <location>
        <begin position="69"/>
        <end position="91"/>
    </location>
</feature>
<reference evidence="3 4" key="1">
    <citation type="submission" date="2018-11" db="EMBL/GenBank/DDBJ databases">
        <title>Trebonia kvetii gen.nov., sp.nov., a novel acidophilic actinobacterium, and proposal of the new actinobacterial family Treboniaceae fam. nov.</title>
        <authorList>
            <person name="Rapoport D."/>
            <person name="Sagova-Mareckova M."/>
            <person name="Sedlacek I."/>
            <person name="Provaznik J."/>
            <person name="Kralova S."/>
            <person name="Pavlinic D."/>
            <person name="Benes V."/>
            <person name="Kopecky J."/>
        </authorList>
    </citation>
    <scope>NUCLEOTIDE SEQUENCE [LARGE SCALE GENOMIC DNA]</scope>
    <source>
        <strain evidence="3 4">15Tr583</strain>
    </source>
</reference>
<comment type="caution">
    <text evidence="3">The sequence shown here is derived from an EMBL/GenBank/DDBJ whole genome shotgun (WGS) entry which is preliminary data.</text>
</comment>
<organism evidence="3 4">
    <name type="scientific">Trebonia kvetii</name>
    <dbReference type="NCBI Taxonomy" id="2480626"/>
    <lineage>
        <taxon>Bacteria</taxon>
        <taxon>Bacillati</taxon>
        <taxon>Actinomycetota</taxon>
        <taxon>Actinomycetes</taxon>
        <taxon>Streptosporangiales</taxon>
        <taxon>Treboniaceae</taxon>
        <taxon>Trebonia</taxon>
    </lineage>
</organism>
<evidence type="ECO:0000313" key="4">
    <source>
        <dbReference type="Proteomes" id="UP000460272"/>
    </source>
</evidence>
<dbReference type="Proteomes" id="UP000460272">
    <property type="component" value="Unassembled WGS sequence"/>
</dbReference>
<dbReference type="RefSeq" id="WP_145851021.1">
    <property type="nucleotide sequence ID" value="NZ_RPFW01000001.1"/>
</dbReference>
<keyword evidence="2" id="KW-0812">Transmembrane</keyword>
<keyword evidence="2" id="KW-0472">Membrane</keyword>
<feature type="transmembrane region" description="Helical" evidence="2">
    <location>
        <begin position="28"/>
        <end position="57"/>
    </location>
</feature>
<dbReference type="OrthoDB" id="5184470at2"/>
<feature type="compositionally biased region" description="Pro residues" evidence="1">
    <location>
        <begin position="156"/>
        <end position="168"/>
    </location>
</feature>